<comment type="caution">
    <text evidence="3">The sequence shown here is derived from an EMBL/GenBank/DDBJ whole genome shotgun (WGS) entry which is preliminary data.</text>
</comment>
<dbReference type="Pfam" id="PF04326">
    <property type="entry name" value="SLFN_AlbA_2"/>
    <property type="match status" value="1"/>
</dbReference>
<dbReference type="InterPro" id="IPR038475">
    <property type="entry name" value="RecG_C_sf"/>
</dbReference>
<dbReference type="PATRIC" id="fig|1286631.3.peg.2739"/>
<dbReference type="EMBL" id="AZRA01000073">
    <property type="protein sequence ID" value="KDB51602.1"/>
    <property type="molecule type" value="Genomic_DNA"/>
</dbReference>
<evidence type="ECO:0000313" key="4">
    <source>
        <dbReference type="Proteomes" id="UP000026714"/>
    </source>
</evidence>
<gene>
    <name evidence="3" type="ORF">X805_28020</name>
</gene>
<evidence type="ECO:0000256" key="1">
    <source>
        <dbReference type="SAM" id="MobiDB-lite"/>
    </source>
</evidence>
<protein>
    <recommendedName>
        <fullName evidence="2">Schlafen AlbA-2 domain-containing protein</fullName>
    </recommendedName>
</protein>
<dbReference type="PANTHER" id="PTHR30595">
    <property type="entry name" value="GLPR-RELATED TRANSCRIPTIONAL REPRESSOR"/>
    <property type="match status" value="1"/>
</dbReference>
<dbReference type="Pfam" id="PF13749">
    <property type="entry name" value="HATPase_c_4"/>
    <property type="match status" value="1"/>
</dbReference>
<dbReference type="STRING" id="34103.SAMN05421778_109120"/>
<dbReference type="PANTHER" id="PTHR30595:SF6">
    <property type="entry name" value="SCHLAFEN ALBA-2 DOMAIN-CONTAINING PROTEIN"/>
    <property type="match status" value="1"/>
</dbReference>
<dbReference type="AlphaFoldDB" id="A0A059KJG9"/>
<dbReference type="InterPro" id="IPR038461">
    <property type="entry name" value="Schlafen_AlbA_2_dom_sf"/>
</dbReference>
<dbReference type="Proteomes" id="UP000026714">
    <property type="component" value="Unassembled WGS sequence"/>
</dbReference>
<organism evidence="3 4">
    <name type="scientific">Sphaerotilus natans subsp. natans DSM 6575</name>
    <dbReference type="NCBI Taxonomy" id="1286631"/>
    <lineage>
        <taxon>Bacteria</taxon>
        <taxon>Pseudomonadati</taxon>
        <taxon>Pseudomonadota</taxon>
        <taxon>Betaproteobacteria</taxon>
        <taxon>Burkholderiales</taxon>
        <taxon>Sphaerotilaceae</taxon>
        <taxon>Sphaerotilus</taxon>
    </lineage>
</organism>
<proteinExistence type="predicted"/>
<name>A0A059KJG9_9BURK</name>
<evidence type="ECO:0000313" key="3">
    <source>
        <dbReference type="EMBL" id="KDB51602.1"/>
    </source>
</evidence>
<feature type="region of interest" description="Disordered" evidence="1">
    <location>
        <begin position="450"/>
        <end position="479"/>
    </location>
</feature>
<accession>A0A059KJG9</accession>
<dbReference type="Gene3D" id="3.30.565.60">
    <property type="match status" value="1"/>
</dbReference>
<keyword evidence="4" id="KW-1185">Reference proteome</keyword>
<reference evidence="3 4" key="1">
    <citation type="journal article" date="2014" name="FEMS Microbiol. Ecol.">
        <title>Sphaerotilus natans encrusted with nanoball-shaped Fe(III) oxide minerals formed by nitrate-reducing mixotrophic Fe(II) oxidation.</title>
        <authorList>
            <person name="Park S."/>
            <person name="Kim D.H."/>
            <person name="Lee J.H."/>
            <person name="Hur H.G."/>
        </authorList>
    </citation>
    <scope>NUCLEOTIDE SEQUENCE [LARGE SCALE GENOMIC DNA]</scope>
    <source>
        <strain evidence="3 4">DSM 6575</strain>
    </source>
</reference>
<feature type="domain" description="Schlafen AlbA-2" evidence="2">
    <location>
        <begin position="1"/>
        <end position="123"/>
    </location>
</feature>
<dbReference type="InterPro" id="IPR007421">
    <property type="entry name" value="Schlafen_AlbA_2_dom"/>
</dbReference>
<dbReference type="Gene3D" id="3.30.950.30">
    <property type="entry name" value="Schlafen, AAA domain"/>
    <property type="match status" value="1"/>
</dbReference>
<feature type="compositionally biased region" description="Polar residues" evidence="1">
    <location>
        <begin position="459"/>
        <end position="479"/>
    </location>
</feature>
<dbReference type="eggNOG" id="COG2865">
    <property type="taxonomic scope" value="Bacteria"/>
</dbReference>
<evidence type="ECO:0000259" key="2">
    <source>
        <dbReference type="Pfam" id="PF04326"/>
    </source>
</evidence>
<sequence>MDFKRISGKQTRLYETVCAFANTDGGWLVIGVGDAKATKPGDKPASRLYGVEENPEGFDDFRRELLQRFTPAIAGLHWQLLPCALRDGKPGHVALLKVDKSEQVHSIVGNGTWTRMDASNRELSAMEIAELAYQRGVRSATAEVVPIRLSLLETGTWRTFLASRGLRSGTFAEQLQRLGLADEVGGEIRPTRAAVLLFAEEPGSLLAAHDTRADIRVMVYDGKQPVPGATPNLRKPAKTVRGPLVEQIDTAVRLVLDELAAGLTLGSSGFKARHVYPERVVKEAIVNAVIHRDYRLNRDIFVRIFDDRIEVENPGLFPGRITPDNIAKAGSKARNPLIAQNLREFPVAPNIDAGEGVKMMFSEMAAAQLYPPQYRQSTEAAIESVTVTLLNLERPSIWDEVSDWIDREGSIQNAKLCEIAKIDTLRASKMLGVWRDQGLLVPLPHRAKRNMAYTKPTRSEPTQSDLLSTFEENNGSQRK</sequence>